<dbReference type="GO" id="GO:0005737">
    <property type="term" value="C:cytoplasm"/>
    <property type="evidence" value="ECO:0007669"/>
    <property type="project" value="TreeGrafter"/>
</dbReference>
<gene>
    <name evidence="5" type="ORF">EI427_22435</name>
</gene>
<dbReference type="Pfam" id="PF13855">
    <property type="entry name" value="LRR_8"/>
    <property type="match status" value="2"/>
</dbReference>
<sequence length="2083" mass="230919">MIQNKADIMQTQNMLLHLLLIGLFFCLNFTTSLHAQNNSCETAIDVEFGDNNVPNTSSWYAFTVPTDMQRLTLSSLGKTTLDTYVEVYSECGGSRIFYNDNSDGGRQSYLDKDVSRYQGETLYIRWRLFYSSTEGNFDWTLGGTDINSKPYSHIVSIDDIVINYGVQLKIENNNNPIDSLHFMLVGEDNGVITLQNDSIIGLSVAGTQQVVGVIYDEYSVNRGQQEFTVTNQVDPSGKKTGVITNLEDIVINSFEDYELQGATNSSAEISYAIISGSEYASISGNVLTAEAYGEVEVEASIIENDEYTSSSVIFTVSISPYKNGILYEEYLALEALYNTTDGPNWNNNTNWLTDEPIEDWYGVTTSQVEDENSNTYLVVTQMSLSNNSLKGNLPSELGNLIHLTSLDLYNNSLVSVPLELGNLVNLTGLYLSSNSLLSIPLELGNLVNLTGLYLSSNSLVSIPVELGNLVNLTELNLSSNSLVSVPVELGNLVNLTNLSLNSNSLVSVPVELGNLLNLTSLSLSRNSLESVPVELGNLVNLTTLYLSSNSLVDVPVELGNLLNLTYLSLYNNSLVDVPVELGNLLNLTTLNLSYNSLESVPLELGNLLNLTYLSLYNNSLVDVPVELGNLLNLTYLNLSRNSLESVPLELGNLSNLTSLNLYNNSLESIPLELGNLLNLTYLNINYNRFTFKKLDLQKDFFTSISSFDYSPQNNILINRNQDVELLTTILTISDTAANNSYEWYKDGEVMPNETTSILTINYTENLDSEFYCKITNTDWPDLTLQSTTYTEKGELISLIVNNIPSNTPENTGIYAIGSFNNNNYRNQEFPLVYNTTNGHYALTVPKNLGTVEFRFALKNHEGFVETNIENEEVLRTLELIELTGEVIIDDISAWLSIPTLPNTCNESIPVFADSTNLFSSSPTYYSFIATEYSKITAATLDAYKGSRITIYDGCDGTILFNSRSYYGNTTGTLELIGGQEIIIKVSTYTPDNDYVFNWKLEATPLVVYTVTSIPENTPEHMPVYAIGTMNELDYTNQDYPLRKVDGGTSYELVVEKELGEVDFTFVLKNHEDFSEVIANGDFVTRTIDTTTDSEVTLAPIIGWNMVPELANICASAIELTAEGDYIVGTAPQWYSFTATEDMQLSLSSLDARYITGGAELKIYNDCDGTLLRREYNYYSELSVDYNLKQGETIYLQWDSNYTTNANNFKWNLSTRATKTYLVNVIPESTPENMSIYAIGSMNNYDYSNQDYELIYNDVINKYELIFPEELDTVRFHFVLKNYEEFREVNNEGDTISRFVDIANTTTNTQIEDIISWGNIPQLAYTCTESLEITADTLIAGGIPTWYHYEASTNQVITLSTLGLTSLDTRVRIYDNCDGEELAYNDDAENTVQTKLEYALSEGDNIKIKWDLWGNGDKPFKWSFETVDIEIEHQTLDSLNVLLKSYSQLELLSDQELPLNFELISGNATVVDDIITINEGGELTLRLYNEGDPYHYALDTTVTVTIDKLIQNFDFTVFDEISTTGLYQLESYNTEEALSLSLEAVSDNAEITNDSLNITSSGEVQLRIFNEGDGVYQPFDSTYTFTVDKSIITFNTSYFEDIEEVGSYLLPSFISDQGVSLSLEVVSGSALITGDSLFIIESGAVELNVVYAGDTVYESFSRGYSLSIAKSVLTFDTSYFEDIEEVGSYLLPSFISDQGVVLSLEVVSGSALITGDSLFIIELGAVELNVVYAGDTVYESFSRGYSLSIAKSVLTFDTSYFEDIEEVGSYLLPSFISDQGVVLSLEVVSGSALITGDSLFIIESGAVELNVVYAGDTVYESFSRGYSLSIAKSVLTFDTSYFEDIEEIGSYLLPSFISDQGVVLSLEVVSGSALITGDSLFIIESGAVELNVVYAGDTVYESFSRGYSLSIAKSVLTFDTSYFEDIEEVGSYLLPSFISDQGIALSLEIVSGAAIIEEDSLKVISSGEVELSLTYKEDNVYEGFSNSYILQINEVIPTGLENELSKSISIYPNPANKEVFIEVPNVQTIGLTVVSTTGQLIHKEQVLKGNNYRNVLDVSTFKTGVYVLIIQTEKGNGIKRLIVK</sequence>
<organism evidence="5 6">
    <name type="scientific">Flammeovirga pectinis</name>
    <dbReference type="NCBI Taxonomy" id="2494373"/>
    <lineage>
        <taxon>Bacteria</taxon>
        <taxon>Pseudomonadati</taxon>
        <taxon>Bacteroidota</taxon>
        <taxon>Cytophagia</taxon>
        <taxon>Cytophagales</taxon>
        <taxon>Flammeovirgaceae</taxon>
        <taxon>Flammeovirga</taxon>
    </lineage>
</organism>
<feature type="chain" id="PRO_5018708246" evidence="3">
    <location>
        <begin position="36"/>
        <end position="2083"/>
    </location>
</feature>
<dbReference type="InterPro" id="IPR026444">
    <property type="entry name" value="Secre_tail"/>
</dbReference>
<dbReference type="InterPro" id="IPR032675">
    <property type="entry name" value="LRR_dom_sf"/>
</dbReference>
<keyword evidence="3" id="KW-0732">Signal</keyword>
<dbReference type="SMART" id="SM00365">
    <property type="entry name" value="LRR_SD22"/>
    <property type="match status" value="8"/>
</dbReference>
<dbReference type="Gene3D" id="2.60.40.10">
    <property type="entry name" value="Immunoglobulins"/>
    <property type="match status" value="1"/>
</dbReference>
<name>A0A3Q9FRW8_9BACT</name>
<dbReference type="PANTHER" id="PTHR48051:SF46">
    <property type="entry name" value="LEUCINE RICH REPEAT-CONTAINING DOMAIN PROTEIN"/>
    <property type="match status" value="1"/>
</dbReference>
<evidence type="ECO:0000259" key="4">
    <source>
        <dbReference type="Pfam" id="PF18962"/>
    </source>
</evidence>
<keyword evidence="6" id="KW-1185">Reference proteome</keyword>
<evidence type="ECO:0000256" key="1">
    <source>
        <dbReference type="ARBA" id="ARBA00022614"/>
    </source>
</evidence>
<feature type="domain" description="Secretion system C-terminal sorting" evidence="4">
    <location>
        <begin position="2009"/>
        <end position="2082"/>
    </location>
</feature>
<dbReference type="Gene3D" id="3.80.10.10">
    <property type="entry name" value="Ribonuclease Inhibitor"/>
    <property type="match status" value="2"/>
</dbReference>
<evidence type="ECO:0000313" key="6">
    <source>
        <dbReference type="Proteomes" id="UP000267268"/>
    </source>
</evidence>
<dbReference type="Pfam" id="PF00560">
    <property type="entry name" value="LRR_1"/>
    <property type="match status" value="3"/>
</dbReference>
<dbReference type="SMART" id="SM00369">
    <property type="entry name" value="LRR_TYP"/>
    <property type="match status" value="12"/>
</dbReference>
<dbReference type="EMBL" id="CP034563">
    <property type="protein sequence ID" value="AZQ64982.1"/>
    <property type="molecule type" value="Genomic_DNA"/>
</dbReference>
<dbReference type="InterPro" id="IPR001611">
    <property type="entry name" value="Leu-rich_rpt"/>
</dbReference>
<dbReference type="Pfam" id="PF18962">
    <property type="entry name" value="Por_Secre_tail"/>
    <property type="match status" value="1"/>
</dbReference>
<protein>
    <submittedName>
        <fullName evidence="5">T9SS type A sorting domain-containing protein</fullName>
    </submittedName>
</protein>
<proteinExistence type="predicted"/>
<dbReference type="PANTHER" id="PTHR48051">
    <property type="match status" value="1"/>
</dbReference>
<evidence type="ECO:0000313" key="5">
    <source>
        <dbReference type="EMBL" id="AZQ64982.1"/>
    </source>
</evidence>
<evidence type="ECO:0000256" key="2">
    <source>
        <dbReference type="ARBA" id="ARBA00022737"/>
    </source>
</evidence>
<dbReference type="PROSITE" id="PS51450">
    <property type="entry name" value="LRR"/>
    <property type="match status" value="8"/>
</dbReference>
<dbReference type="InterPro" id="IPR003591">
    <property type="entry name" value="Leu-rich_rpt_typical-subtyp"/>
</dbReference>
<dbReference type="NCBIfam" id="TIGR04183">
    <property type="entry name" value="Por_Secre_tail"/>
    <property type="match status" value="1"/>
</dbReference>
<dbReference type="Proteomes" id="UP000267268">
    <property type="component" value="Chromosome 2"/>
</dbReference>
<dbReference type="KEGG" id="fll:EI427_22435"/>
<feature type="signal peptide" evidence="3">
    <location>
        <begin position="1"/>
        <end position="35"/>
    </location>
</feature>
<keyword evidence="1" id="KW-0433">Leucine-rich repeat</keyword>
<dbReference type="SUPFAM" id="SSF52058">
    <property type="entry name" value="L domain-like"/>
    <property type="match status" value="1"/>
</dbReference>
<evidence type="ECO:0000256" key="3">
    <source>
        <dbReference type="SAM" id="SignalP"/>
    </source>
</evidence>
<dbReference type="OrthoDB" id="974771at2"/>
<reference evidence="5 6" key="1">
    <citation type="submission" date="2018-12" db="EMBL/GenBank/DDBJ databases">
        <title>Flammeovirga pectinis sp. nov., isolated from the gut of the Korean scallop, Patinopecten yessoensis.</title>
        <authorList>
            <person name="Bae J.-W."/>
            <person name="Jeong Y.-S."/>
            <person name="Kang W."/>
        </authorList>
    </citation>
    <scope>NUCLEOTIDE SEQUENCE [LARGE SCALE GENOMIC DNA]</scope>
    <source>
        <strain evidence="5 6">L12M1</strain>
    </source>
</reference>
<dbReference type="SMART" id="SM00364">
    <property type="entry name" value="LRR_BAC"/>
    <property type="match status" value="11"/>
</dbReference>
<accession>A0A3Q9FRW8</accession>
<dbReference type="InterPro" id="IPR050216">
    <property type="entry name" value="LRR_domain-containing"/>
</dbReference>
<dbReference type="InterPro" id="IPR013783">
    <property type="entry name" value="Ig-like_fold"/>
</dbReference>
<keyword evidence="2" id="KW-0677">Repeat</keyword>